<dbReference type="InterPro" id="IPR039353">
    <property type="entry name" value="TF_Adf1"/>
</dbReference>
<dbReference type="PANTHER" id="PTHR12243:SF64">
    <property type="entry name" value="DORSAL INTERACTING PROTEIN 3-RELATED"/>
    <property type="match status" value="1"/>
</dbReference>
<dbReference type="GO" id="GO:0005667">
    <property type="term" value="C:transcription regulator complex"/>
    <property type="evidence" value="ECO:0007669"/>
    <property type="project" value="TreeGrafter"/>
</dbReference>
<dbReference type="InterPro" id="IPR004210">
    <property type="entry name" value="BESS_motif"/>
</dbReference>
<sequence length="229" mass="26974">MNKDYVSALISAIKARPELYDSASPRYKCRVGRHLLWNEVAEESGLTVEECRKTWKNMRDYFYALRRRNYEKNSDWTKRIKWEYWDKLQFLATTCAVANLELSMDDPEVETNLNFEEMGPSDIKKERNDMWYCSYTSSPYNNVECVRSPETKRAQNGETTSAETAANVSRTSALRTYHVSDDNELFLLSLGTYMKRLNDRDNMLFRCKVQELILQFLKEKHEIGTNTYA</sequence>
<comment type="caution">
    <text evidence="4">The sequence shown here is derived from an EMBL/GenBank/DDBJ whole genome shotgun (WGS) entry which is preliminary data.</text>
</comment>
<evidence type="ECO:0008006" key="6">
    <source>
        <dbReference type="Google" id="ProtNLM"/>
    </source>
</evidence>
<dbReference type="Proteomes" id="UP001187531">
    <property type="component" value="Unassembled WGS sequence"/>
</dbReference>
<dbReference type="GO" id="GO:0003677">
    <property type="term" value="F:DNA binding"/>
    <property type="evidence" value="ECO:0007669"/>
    <property type="project" value="InterPro"/>
</dbReference>
<name>A0AA88KYV4_ARTSF</name>
<reference evidence="4" key="1">
    <citation type="submission" date="2023-07" db="EMBL/GenBank/DDBJ databases">
        <title>Chromosome-level genome assembly of Artemia franciscana.</title>
        <authorList>
            <person name="Jo E."/>
        </authorList>
    </citation>
    <scope>NUCLEOTIDE SEQUENCE</scope>
    <source>
        <tissue evidence="4">Whole body</tissue>
    </source>
</reference>
<keyword evidence="1" id="KW-0539">Nucleus</keyword>
<dbReference type="AlphaFoldDB" id="A0AA88KYV4"/>
<feature type="domain" description="BESS" evidence="3">
    <location>
        <begin position="180"/>
        <end position="219"/>
    </location>
</feature>
<dbReference type="PROSITE" id="PS51031">
    <property type="entry name" value="BESS"/>
    <property type="match status" value="1"/>
</dbReference>
<gene>
    <name evidence="4" type="ORF">QYM36_013513</name>
</gene>
<evidence type="ECO:0000256" key="1">
    <source>
        <dbReference type="PROSITE-ProRule" id="PRU00371"/>
    </source>
</evidence>
<comment type="subcellular location">
    <subcellularLocation>
        <location evidence="1">Nucleus</location>
    </subcellularLocation>
</comment>
<dbReference type="SMART" id="SM00595">
    <property type="entry name" value="MADF"/>
    <property type="match status" value="1"/>
</dbReference>
<proteinExistence type="predicted"/>
<evidence type="ECO:0000313" key="4">
    <source>
        <dbReference type="EMBL" id="KAK2709857.1"/>
    </source>
</evidence>
<dbReference type="EMBL" id="JAVRJZ010000017">
    <property type="protein sequence ID" value="KAK2709857.1"/>
    <property type="molecule type" value="Genomic_DNA"/>
</dbReference>
<keyword evidence="5" id="KW-1185">Reference proteome</keyword>
<dbReference type="Pfam" id="PF10545">
    <property type="entry name" value="MADF_DNA_bdg"/>
    <property type="match status" value="1"/>
</dbReference>
<dbReference type="Pfam" id="PF02944">
    <property type="entry name" value="BESS"/>
    <property type="match status" value="1"/>
</dbReference>
<dbReference type="PROSITE" id="PS51029">
    <property type="entry name" value="MADF"/>
    <property type="match status" value="1"/>
</dbReference>
<organism evidence="4 5">
    <name type="scientific">Artemia franciscana</name>
    <name type="common">Brine shrimp</name>
    <name type="synonym">Artemia sanfranciscana</name>
    <dbReference type="NCBI Taxonomy" id="6661"/>
    <lineage>
        <taxon>Eukaryota</taxon>
        <taxon>Metazoa</taxon>
        <taxon>Ecdysozoa</taxon>
        <taxon>Arthropoda</taxon>
        <taxon>Crustacea</taxon>
        <taxon>Branchiopoda</taxon>
        <taxon>Anostraca</taxon>
        <taxon>Artemiidae</taxon>
        <taxon>Artemia</taxon>
    </lineage>
</organism>
<protein>
    <recommendedName>
        <fullName evidence="6">MADF domain-containing protein</fullName>
    </recommendedName>
</protein>
<dbReference type="PANTHER" id="PTHR12243">
    <property type="entry name" value="MADF DOMAIN TRANSCRIPTION FACTOR"/>
    <property type="match status" value="1"/>
</dbReference>
<dbReference type="InterPro" id="IPR006578">
    <property type="entry name" value="MADF-dom"/>
</dbReference>
<evidence type="ECO:0000259" key="3">
    <source>
        <dbReference type="PROSITE" id="PS51031"/>
    </source>
</evidence>
<feature type="domain" description="MADF" evidence="2">
    <location>
        <begin position="8"/>
        <end position="96"/>
    </location>
</feature>
<dbReference type="GO" id="GO:0006357">
    <property type="term" value="P:regulation of transcription by RNA polymerase II"/>
    <property type="evidence" value="ECO:0007669"/>
    <property type="project" value="TreeGrafter"/>
</dbReference>
<evidence type="ECO:0000313" key="5">
    <source>
        <dbReference type="Proteomes" id="UP001187531"/>
    </source>
</evidence>
<dbReference type="GO" id="GO:0005634">
    <property type="term" value="C:nucleus"/>
    <property type="evidence" value="ECO:0007669"/>
    <property type="project" value="UniProtKB-SubCell"/>
</dbReference>
<accession>A0AA88KYV4</accession>
<evidence type="ECO:0000259" key="2">
    <source>
        <dbReference type="PROSITE" id="PS51029"/>
    </source>
</evidence>